<dbReference type="SUPFAM" id="SSF109854">
    <property type="entry name" value="DinB/YfiT-like putative metalloenzymes"/>
    <property type="match status" value="1"/>
</dbReference>
<organism evidence="2 3">
    <name type="scientific">Labedaea rhizosphaerae</name>
    <dbReference type="NCBI Taxonomy" id="598644"/>
    <lineage>
        <taxon>Bacteria</taxon>
        <taxon>Bacillati</taxon>
        <taxon>Actinomycetota</taxon>
        <taxon>Actinomycetes</taxon>
        <taxon>Pseudonocardiales</taxon>
        <taxon>Pseudonocardiaceae</taxon>
        <taxon>Labedaea</taxon>
    </lineage>
</organism>
<dbReference type="AlphaFoldDB" id="A0A4R6SDZ4"/>
<dbReference type="InterPro" id="IPR017519">
    <property type="entry name" value="CHP03085"/>
</dbReference>
<proteinExistence type="predicted"/>
<keyword evidence="3" id="KW-1185">Reference proteome</keyword>
<evidence type="ECO:0000313" key="3">
    <source>
        <dbReference type="Proteomes" id="UP000295444"/>
    </source>
</evidence>
<dbReference type="RefSeq" id="WP_133850495.1">
    <property type="nucleotide sequence ID" value="NZ_SNXZ01000003.1"/>
</dbReference>
<protein>
    <submittedName>
        <fullName evidence="2">Uncharacterized protein (TIGR03085 family)</fullName>
    </submittedName>
</protein>
<dbReference type="InterPro" id="IPR024344">
    <property type="entry name" value="MDMPI_metal-binding"/>
</dbReference>
<gene>
    <name evidence="2" type="ORF">EV186_103229</name>
</gene>
<dbReference type="Pfam" id="PF11716">
    <property type="entry name" value="MDMPI_N"/>
    <property type="match status" value="1"/>
</dbReference>
<dbReference type="NCBIfam" id="TIGR03085">
    <property type="entry name" value="TIGR03085 family metal-binding protein"/>
    <property type="match status" value="1"/>
</dbReference>
<name>A0A4R6SDZ4_LABRH</name>
<feature type="domain" description="Mycothiol-dependent maleylpyruvate isomerase metal-binding" evidence="1">
    <location>
        <begin position="5"/>
        <end position="86"/>
    </location>
</feature>
<dbReference type="InterPro" id="IPR034660">
    <property type="entry name" value="DinB/YfiT-like"/>
</dbReference>
<comment type="caution">
    <text evidence="2">The sequence shown here is derived from an EMBL/GenBank/DDBJ whole genome shotgun (WGS) entry which is preliminary data.</text>
</comment>
<accession>A0A4R6SDZ4</accession>
<evidence type="ECO:0000313" key="2">
    <source>
        <dbReference type="EMBL" id="TDP97266.1"/>
    </source>
</evidence>
<dbReference type="EMBL" id="SNXZ01000003">
    <property type="protein sequence ID" value="TDP97266.1"/>
    <property type="molecule type" value="Genomic_DNA"/>
</dbReference>
<dbReference type="InterPro" id="IPR017517">
    <property type="entry name" value="Maleyloyr_isom"/>
</dbReference>
<evidence type="ECO:0000259" key="1">
    <source>
        <dbReference type="Pfam" id="PF11716"/>
    </source>
</evidence>
<dbReference type="GO" id="GO:0046872">
    <property type="term" value="F:metal ion binding"/>
    <property type="evidence" value="ECO:0007669"/>
    <property type="project" value="InterPro"/>
</dbReference>
<reference evidence="2 3" key="1">
    <citation type="submission" date="2019-03" db="EMBL/GenBank/DDBJ databases">
        <title>Genomic Encyclopedia of Type Strains, Phase IV (KMG-IV): sequencing the most valuable type-strain genomes for metagenomic binning, comparative biology and taxonomic classification.</title>
        <authorList>
            <person name="Goeker M."/>
        </authorList>
    </citation>
    <scope>NUCLEOTIDE SEQUENCE [LARGE SCALE GENOMIC DNA]</scope>
    <source>
        <strain evidence="2 3">DSM 45361</strain>
    </source>
</reference>
<dbReference type="OrthoDB" id="3268903at2"/>
<dbReference type="NCBIfam" id="TIGR03083">
    <property type="entry name" value="maleylpyruvate isomerase family mycothiol-dependent enzyme"/>
    <property type="match status" value="1"/>
</dbReference>
<sequence>MGLARDERARLADLFTEVGPDAPTLCEGWRTKDLAAHLVIRERRPDTAVGIVVKPLAGYTERVLREYAAKPFPQLVELVRTGPPRLSPTSIGAVDELVNGAEFFVHHEDVRRGAPGWTPREPDPARDDTLWRVLSRMAKLSFRSSPVGIALHRPSGEEIAAKRGPDTVTVTGEPGELVMFAFGRDEAKLDFEGDQAAIARVQGLKRGI</sequence>
<dbReference type="Proteomes" id="UP000295444">
    <property type="component" value="Unassembled WGS sequence"/>
</dbReference>